<dbReference type="Pfam" id="PF03417">
    <property type="entry name" value="AAT"/>
    <property type="match status" value="1"/>
</dbReference>
<dbReference type="AlphaFoldDB" id="A0A645C3K7"/>
<sequence>MFLAAGVAMRLAAGEVWSGDGMLRREPGRIPVLFVAGTPEAMGEAQGKLLKPEIHKMYERILLVAGGYLYTRNDWFFDRISEVEKRSAGVLPERFLRELDAMSLAAGLTAAEGRQINLFPEMFHCSGIAVRGRASAGGRVIHARVLDYMRDIGLQSMAVIQVFMPDGYHAWLSVGFAGLNGTVTAMNAEGLAMGEMGGRGEGNWDGLPMSYLMRRIIEECATVDEALELIKTTPLTCEYYYVLSDRTGNMAAVAAKAGVPPLILRPGEETPLLCAAFEDIVWVTAPGRQPALSQRLRENYGQIDVEAMKQIITRPVAMKSNLQDAIFLPETLDVYFAYAGPKTVACDEPYTRLNLRELIDSYRSARKLRQGQNETVITSATGTAR</sequence>
<dbReference type="InterPro" id="IPR029055">
    <property type="entry name" value="Ntn_hydrolases_N"/>
</dbReference>
<dbReference type="InterPro" id="IPR005079">
    <property type="entry name" value="Peptidase_C45_hydrolase"/>
</dbReference>
<comment type="caution">
    <text evidence="2">The sequence shown here is derived from an EMBL/GenBank/DDBJ whole genome shotgun (WGS) entry which is preliminary data.</text>
</comment>
<dbReference type="PANTHER" id="PTHR35190:SF1">
    <property type="entry name" value="PEPTIDASE C45 HYDROLASE DOMAIN-CONTAINING PROTEIN"/>
    <property type="match status" value="1"/>
</dbReference>
<dbReference type="InterPro" id="IPR047803">
    <property type="entry name" value="DCD1A/B-like"/>
</dbReference>
<name>A0A645C3K7_9ZZZZ</name>
<dbReference type="InterPro" id="IPR047794">
    <property type="entry name" value="C45_proenzyme-like"/>
</dbReference>
<proteinExistence type="predicted"/>
<dbReference type="NCBIfam" id="NF040521">
    <property type="entry name" value="C45_proenzyme"/>
    <property type="match status" value="1"/>
</dbReference>
<reference evidence="2" key="1">
    <citation type="submission" date="2019-08" db="EMBL/GenBank/DDBJ databases">
        <authorList>
            <person name="Kucharzyk K."/>
            <person name="Murdoch R.W."/>
            <person name="Higgins S."/>
            <person name="Loffler F."/>
        </authorList>
    </citation>
    <scope>NUCLEOTIDE SEQUENCE</scope>
</reference>
<gene>
    <name evidence="2" type="ORF">SDC9_119215</name>
</gene>
<feature type="domain" description="Peptidase C45 hydrolase" evidence="1">
    <location>
        <begin position="166"/>
        <end position="265"/>
    </location>
</feature>
<dbReference type="EMBL" id="VSSQ01024624">
    <property type="protein sequence ID" value="MPM72242.1"/>
    <property type="molecule type" value="Genomic_DNA"/>
</dbReference>
<protein>
    <recommendedName>
        <fullName evidence="1">Peptidase C45 hydrolase domain-containing protein</fullName>
    </recommendedName>
</protein>
<evidence type="ECO:0000259" key="1">
    <source>
        <dbReference type="Pfam" id="PF03417"/>
    </source>
</evidence>
<organism evidence="2">
    <name type="scientific">bioreactor metagenome</name>
    <dbReference type="NCBI Taxonomy" id="1076179"/>
    <lineage>
        <taxon>unclassified sequences</taxon>
        <taxon>metagenomes</taxon>
        <taxon>ecological metagenomes</taxon>
    </lineage>
</organism>
<dbReference type="SUPFAM" id="SSF56235">
    <property type="entry name" value="N-terminal nucleophile aminohydrolases (Ntn hydrolases)"/>
    <property type="match status" value="1"/>
</dbReference>
<accession>A0A645C3K7</accession>
<evidence type="ECO:0000313" key="2">
    <source>
        <dbReference type="EMBL" id="MPM72242.1"/>
    </source>
</evidence>
<dbReference type="Gene3D" id="3.60.60.10">
    <property type="entry name" value="Penicillin V Acylase, Chain A"/>
    <property type="match status" value="1"/>
</dbReference>
<dbReference type="PANTHER" id="PTHR35190">
    <property type="entry name" value="PROTEIN DCD1B"/>
    <property type="match status" value="1"/>
</dbReference>